<dbReference type="CDD" id="cd02440">
    <property type="entry name" value="AdoMet_MTases"/>
    <property type="match status" value="1"/>
</dbReference>
<dbReference type="SUPFAM" id="SSF53335">
    <property type="entry name" value="S-adenosyl-L-methionine-dependent methyltransferases"/>
    <property type="match status" value="1"/>
</dbReference>
<evidence type="ECO:0000256" key="1">
    <source>
        <dbReference type="ARBA" id="ARBA00022603"/>
    </source>
</evidence>
<keyword evidence="3" id="KW-0949">S-adenosyl-L-methionine</keyword>
<comment type="caution">
    <text evidence="5">The sequence shown here is derived from an EMBL/GenBank/DDBJ whole genome shotgun (WGS) entry which is preliminary data.</text>
</comment>
<dbReference type="EMBL" id="JANHNZ010000015">
    <property type="protein sequence ID" value="MCQ9210837.1"/>
    <property type="molecule type" value="Genomic_DNA"/>
</dbReference>
<keyword evidence="1 5" id="KW-0489">Methyltransferase</keyword>
<reference evidence="5" key="2">
    <citation type="journal article" date="2023" name="Curr. Microbiol.">
        <title>Granulicatella seriolae sp. nov., a Novel Facultative Anaerobe Isolated from Yellowtail Marine Fish.</title>
        <authorList>
            <person name="Lee M."/>
            <person name="Choi Y.J."/>
            <person name="Farooq A."/>
            <person name="Jeong J.B."/>
            <person name="Jung M.Y."/>
        </authorList>
    </citation>
    <scope>NUCLEOTIDE SEQUENCE</scope>
    <source>
        <strain evidence="5">S8</strain>
    </source>
</reference>
<dbReference type="Proteomes" id="UP001059480">
    <property type="component" value="Unassembled WGS sequence"/>
</dbReference>
<evidence type="ECO:0000313" key="5">
    <source>
        <dbReference type="EMBL" id="MCQ9210837.1"/>
    </source>
</evidence>
<accession>A0ABT1WQL7</accession>
<dbReference type="PANTHER" id="PTHR43464">
    <property type="entry name" value="METHYLTRANSFERASE"/>
    <property type="match status" value="1"/>
</dbReference>
<keyword evidence="6" id="KW-1185">Reference proteome</keyword>
<dbReference type="GO" id="GO:0008168">
    <property type="term" value="F:methyltransferase activity"/>
    <property type="evidence" value="ECO:0007669"/>
    <property type="project" value="UniProtKB-KW"/>
</dbReference>
<proteinExistence type="predicted"/>
<evidence type="ECO:0000259" key="4">
    <source>
        <dbReference type="Pfam" id="PF08241"/>
    </source>
</evidence>
<dbReference type="PANTHER" id="PTHR43464:SF19">
    <property type="entry name" value="UBIQUINONE BIOSYNTHESIS O-METHYLTRANSFERASE, MITOCHONDRIAL"/>
    <property type="match status" value="1"/>
</dbReference>
<protein>
    <submittedName>
        <fullName evidence="5">Methyltransferase domain-containing protein</fullName>
    </submittedName>
</protein>
<dbReference type="Gene3D" id="3.40.50.150">
    <property type="entry name" value="Vaccinia Virus protein VP39"/>
    <property type="match status" value="1"/>
</dbReference>
<evidence type="ECO:0000256" key="2">
    <source>
        <dbReference type="ARBA" id="ARBA00022679"/>
    </source>
</evidence>
<sequence length="238" mass="27920">MSVDLERYREFLKEPWGRIQYEVTFARLEHIENKQILDFGSGLGLTSEFLSRKNDVIAMEPNAEMLDVETKTAYRKILGSLEQLEKLEADSFDVVLCHNVLEYIEPSQRVHYMKQFQRVLKPEGELSIIKHNHVGKVIQMVVFENDLTKALQLLGGENFESVSFRQGEMYTIEELLGLSHMTLEKYQGIRTFYALQPNAFKTGDRWLEEMTRMELAVCDLKPYKDISFFQHVWLKNNK</sequence>
<organism evidence="5 6">
    <name type="scientific">Granulicatella seriolae</name>
    <dbReference type="NCBI Taxonomy" id="2967226"/>
    <lineage>
        <taxon>Bacteria</taxon>
        <taxon>Bacillati</taxon>
        <taxon>Bacillota</taxon>
        <taxon>Bacilli</taxon>
        <taxon>Lactobacillales</taxon>
        <taxon>Carnobacteriaceae</taxon>
        <taxon>Granulicatella</taxon>
    </lineage>
</organism>
<gene>
    <name evidence="5" type="ORF">NPA36_09785</name>
</gene>
<evidence type="ECO:0000313" key="6">
    <source>
        <dbReference type="Proteomes" id="UP001059480"/>
    </source>
</evidence>
<dbReference type="GO" id="GO:0032259">
    <property type="term" value="P:methylation"/>
    <property type="evidence" value="ECO:0007669"/>
    <property type="project" value="UniProtKB-KW"/>
</dbReference>
<evidence type="ECO:0000256" key="3">
    <source>
        <dbReference type="ARBA" id="ARBA00022691"/>
    </source>
</evidence>
<reference evidence="5" key="3">
    <citation type="journal article" date="2023" name="Microbiol. Resour. Announc.">
        <title>Draft Genome Sequence of Granulicatella sp. Strain S8, Isolated from a Marine Fish, Seriola quinqueradiata.</title>
        <authorList>
            <person name="Lee M."/>
            <person name="Farooq A."/>
            <person name="Jeong J.B."/>
            <person name="Jung M.Y."/>
        </authorList>
    </citation>
    <scope>NUCLEOTIDE SEQUENCE</scope>
    <source>
        <strain evidence="5">S8</strain>
    </source>
</reference>
<dbReference type="InterPro" id="IPR013216">
    <property type="entry name" value="Methyltransf_11"/>
</dbReference>
<dbReference type="RefSeq" id="WP_256945947.1">
    <property type="nucleotide sequence ID" value="NZ_JANHNZ010000015.1"/>
</dbReference>
<name>A0ABT1WQL7_9LACT</name>
<keyword evidence="2" id="KW-0808">Transferase</keyword>
<dbReference type="Pfam" id="PF08241">
    <property type="entry name" value="Methyltransf_11"/>
    <property type="match status" value="1"/>
</dbReference>
<dbReference type="InterPro" id="IPR029063">
    <property type="entry name" value="SAM-dependent_MTases_sf"/>
</dbReference>
<reference evidence="5" key="1">
    <citation type="submission" date="2022-07" db="EMBL/GenBank/DDBJ databases">
        <authorList>
            <person name="Jung M.-Y."/>
            <person name="Lee M."/>
        </authorList>
    </citation>
    <scope>NUCLEOTIDE SEQUENCE</scope>
    <source>
        <strain evidence="5">S8</strain>
    </source>
</reference>
<feature type="domain" description="Methyltransferase type 11" evidence="4">
    <location>
        <begin position="37"/>
        <end position="127"/>
    </location>
</feature>